<keyword evidence="3 9" id="KW-0812">Transmembrane</keyword>
<proteinExistence type="inferred from homology"/>
<evidence type="ECO:0000256" key="8">
    <source>
        <dbReference type="SAM" id="MobiDB-lite"/>
    </source>
</evidence>
<evidence type="ECO:0000256" key="4">
    <source>
        <dbReference type="ARBA" id="ARBA00022968"/>
    </source>
</evidence>
<evidence type="ECO:0000313" key="10">
    <source>
        <dbReference type="EMBL" id="SBR94795.1"/>
    </source>
</evidence>
<reference evidence="10" key="1">
    <citation type="submission" date="2016-05" db="EMBL/GenBank/DDBJ databases">
        <authorList>
            <person name="Lavstsen T."/>
            <person name="Jespersen J.S."/>
        </authorList>
    </citation>
    <scope>NUCLEOTIDE SEQUENCE</scope>
    <source>
        <tissue evidence="10">Brain</tissue>
    </source>
</reference>
<dbReference type="GO" id="GO:0016020">
    <property type="term" value="C:membrane"/>
    <property type="evidence" value="ECO:0007669"/>
    <property type="project" value="UniProtKB-SubCell"/>
</dbReference>
<evidence type="ECO:0000256" key="1">
    <source>
        <dbReference type="ARBA" id="ARBA00004606"/>
    </source>
</evidence>
<gene>
    <name evidence="10" type="primary">GOLM1</name>
</gene>
<dbReference type="InterPro" id="IPR026139">
    <property type="entry name" value="GOLM1/CASC4"/>
</dbReference>
<feature type="region of interest" description="Disordered" evidence="8">
    <location>
        <begin position="181"/>
        <end position="204"/>
    </location>
</feature>
<evidence type="ECO:0000256" key="6">
    <source>
        <dbReference type="ARBA" id="ARBA00023054"/>
    </source>
</evidence>
<comment type="similarity">
    <text evidence="2">Belongs to the GOLM family.</text>
</comment>
<comment type="subcellular location">
    <subcellularLocation>
        <location evidence="1">Membrane</location>
        <topology evidence="1">Single-pass type II membrane protein</topology>
    </subcellularLocation>
</comment>
<sequence length="407" mass="44907">MGGLGNGRRGGRSPPLMIAALVACILVLGFNYWVSSSRNLELQTKLYELEGQVRRGAAEHLAAESKKAEFQQEIQKQKEQITRIEIMYKRQLEGAQVTCSQEKAKLQQNISSSTKTIQDLKGQLNQLNGDLGKLQKTLQSCQGNMDSLDKKLTSDRSRCESRVQSQKELCDEKLAAEKREIQRKTEKPAGGVSSQVEEKGAEKMGTTVKTVGGEVQTTFVLGHTPIIPLPKGNESPQTHTNDVITDEDSEILDQSQTKDVSKVKLPSAPVTAVVKEDKHQPGEEDLDADTAVAEAKISKDRKDDLTENKSMEVMDTHDEGAQTEEPDPGMEGMLIDQGRPDETPVGQKLEEPDEYDGDEQVVGGVDLEKQQRSKQDKEMEEELADYNGDDENEGELEADKQAALAQI</sequence>
<keyword evidence="7 9" id="KW-0472">Membrane</keyword>
<dbReference type="Gene3D" id="1.20.5.340">
    <property type="match status" value="1"/>
</dbReference>
<dbReference type="GO" id="GO:0005794">
    <property type="term" value="C:Golgi apparatus"/>
    <property type="evidence" value="ECO:0007669"/>
    <property type="project" value="TreeGrafter"/>
</dbReference>
<evidence type="ECO:0000256" key="5">
    <source>
        <dbReference type="ARBA" id="ARBA00022989"/>
    </source>
</evidence>
<feature type="transmembrane region" description="Helical" evidence="9">
    <location>
        <begin position="16"/>
        <end position="34"/>
    </location>
</feature>
<accession>A0A1A8QM00</accession>
<organism evidence="10">
    <name type="scientific">Nothobranchius pienaari</name>
    <dbReference type="NCBI Taxonomy" id="704102"/>
    <lineage>
        <taxon>Eukaryota</taxon>
        <taxon>Metazoa</taxon>
        <taxon>Chordata</taxon>
        <taxon>Craniata</taxon>
        <taxon>Vertebrata</taxon>
        <taxon>Euteleostomi</taxon>
        <taxon>Actinopterygii</taxon>
        <taxon>Neopterygii</taxon>
        <taxon>Teleostei</taxon>
        <taxon>Neoteleostei</taxon>
        <taxon>Acanthomorphata</taxon>
        <taxon>Ovalentaria</taxon>
        <taxon>Atherinomorphae</taxon>
        <taxon>Cyprinodontiformes</taxon>
        <taxon>Nothobranchiidae</taxon>
        <taxon>Nothobranchius</taxon>
    </lineage>
</organism>
<dbReference type="EMBL" id="HAEG01013373">
    <property type="protein sequence ID" value="SBR94795.1"/>
    <property type="molecule type" value="Transcribed_RNA"/>
</dbReference>
<keyword evidence="4" id="KW-0735">Signal-anchor</keyword>
<protein>
    <submittedName>
        <fullName evidence="10">Golgi membrane protein 1</fullName>
    </submittedName>
</protein>
<keyword evidence="5 9" id="KW-1133">Transmembrane helix</keyword>
<dbReference type="PRINTS" id="PR02084">
    <property type="entry name" value="GOLM1CASC4"/>
</dbReference>
<keyword evidence="6" id="KW-0175">Coiled coil</keyword>
<dbReference type="PANTHER" id="PTHR15896">
    <property type="entry name" value="GOLGI PHOSPHOPROTEIN 2/GP73-RELATED"/>
    <property type="match status" value="1"/>
</dbReference>
<name>A0A1A8QM00_9TELE</name>
<evidence type="ECO:0000256" key="9">
    <source>
        <dbReference type="SAM" id="Phobius"/>
    </source>
</evidence>
<dbReference type="AlphaFoldDB" id="A0A1A8QM00"/>
<dbReference type="PANTHER" id="PTHR15896:SF8">
    <property type="entry name" value="GOLGI MEMBRANE PROTEIN 1"/>
    <property type="match status" value="1"/>
</dbReference>
<feature type="compositionally biased region" description="Basic and acidic residues" evidence="8">
    <location>
        <begin position="366"/>
        <end position="377"/>
    </location>
</feature>
<evidence type="ECO:0000256" key="3">
    <source>
        <dbReference type="ARBA" id="ARBA00022692"/>
    </source>
</evidence>
<feature type="compositionally biased region" description="Acidic residues" evidence="8">
    <location>
        <begin position="378"/>
        <end position="396"/>
    </location>
</feature>
<feature type="region of interest" description="Disordered" evidence="8">
    <location>
        <begin position="271"/>
        <end position="407"/>
    </location>
</feature>
<evidence type="ECO:0000256" key="2">
    <source>
        <dbReference type="ARBA" id="ARBA00007474"/>
    </source>
</evidence>
<reference evidence="10" key="2">
    <citation type="submission" date="2016-06" db="EMBL/GenBank/DDBJ databases">
        <title>The genome of a short-lived fish provides insights into sex chromosome evolution and the genetic control of aging.</title>
        <authorList>
            <person name="Reichwald K."/>
            <person name="Felder M."/>
            <person name="Petzold A."/>
            <person name="Koch P."/>
            <person name="Groth M."/>
            <person name="Platzer M."/>
        </authorList>
    </citation>
    <scope>NUCLEOTIDE SEQUENCE</scope>
    <source>
        <tissue evidence="10">Brain</tissue>
    </source>
</reference>
<feature type="compositionally biased region" description="Basic and acidic residues" evidence="8">
    <location>
        <begin position="296"/>
        <end position="320"/>
    </location>
</feature>
<evidence type="ECO:0000256" key="7">
    <source>
        <dbReference type="ARBA" id="ARBA00023136"/>
    </source>
</evidence>